<dbReference type="EMBL" id="JAEPRD010000056">
    <property type="protein sequence ID" value="KAG2202889.1"/>
    <property type="molecule type" value="Genomic_DNA"/>
</dbReference>
<evidence type="ECO:0000313" key="1">
    <source>
        <dbReference type="EMBL" id="KAG2202889.1"/>
    </source>
</evidence>
<proteinExistence type="predicted"/>
<name>A0A8H7R1P9_9FUNG</name>
<reference evidence="1" key="1">
    <citation type="submission" date="2020-12" db="EMBL/GenBank/DDBJ databases">
        <title>Metabolic potential, ecology and presence of endohyphal bacteria is reflected in genomic diversity of Mucoromycotina.</title>
        <authorList>
            <person name="Muszewska A."/>
            <person name="Okrasinska A."/>
            <person name="Steczkiewicz K."/>
            <person name="Drgas O."/>
            <person name="Orlowska M."/>
            <person name="Perlinska-Lenart U."/>
            <person name="Aleksandrzak-Piekarczyk T."/>
            <person name="Szatraj K."/>
            <person name="Zielenkiewicz U."/>
            <person name="Pilsyk S."/>
            <person name="Malc E."/>
            <person name="Mieczkowski P."/>
            <person name="Kruszewska J.S."/>
            <person name="Biernat P."/>
            <person name="Pawlowska J."/>
        </authorList>
    </citation>
    <scope>NUCLEOTIDE SEQUENCE</scope>
    <source>
        <strain evidence="1">WA0000017839</strain>
    </source>
</reference>
<protein>
    <submittedName>
        <fullName evidence="1">Uncharacterized protein</fullName>
    </submittedName>
</protein>
<dbReference type="OrthoDB" id="2286105at2759"/>
<sequence length="112" mass="12809">MQAEDYNIASGFVMREPYLEEVIDEMDVDEDSDTIFGKLILLANDSTVPQEISVNDEMKQECRLEEVENDAENSDINLSPHQSIGYKTYGPNDIRMFLQPMQEEGHNVAKHV</sequence>
<dbReference type="Proteomes" id="UP000603453">
    <property type="component" value="Unassembled WGS sequence"/>
</dbReference>
<organism evidence="1 2">
    <name type="scientific">Mucor saturninus</name>
    <dbReference type="NCBI Taxonomy" id="64648"/>
    <lineage>
        <taxon>Eukaryota</taxon>
        <taxon>Fungi</taxon>
        <taxon>Fungi incertae sedis</taxon>
        <taxon>Mucoromycota</taxon>
        <taxon>Mucoromycotina</taxon>
        <taxon>Mucoromycetes</taxon>
        <taxon>Mucorales</taxon>
        <taxon>Mucorineae</taxon>
        <taxon>Mucoraceae</taxon>
        <taxon>Mucor</taxon>
    </lineage>
</organism>
<keyword evidence="2" id="KW-1185">Reference proteome</keyword>
<accession>A0A8H7R1P9</accession>
<gene>
    <name evidence="1" type="ORF">INT47_008921</name>
</gene>
<dbReference type="AlphaFoldDB" id="A0A8H7R1P9"/>
<comment type="caution">
    <text evidence="1">The sequence shown here is derived from an EMBL/GenBank/DDBJ whole genome shotgun (WGS) entry which is preliminary data.</text>
</comment>
<evidence type="ECO:0000313" key="2">
    <source>
        <dbReference type="Proteomes" id="UP000603453"/>
    </source>
</evidence>